<dbReference type="InterPro" id="IPR051396">
    <property type="entry name" value="Bact_Antivir_Def_Nuclease"/>
</dbReference>
<dbReference type="EMBL" id="BAZW01000090">
    <property type="protein sequence ID" value="GAO27728.1"/>
    <property type="molecule type" value="Genomic_DNA"/>
</dbReference>
<keyword evidence="3" id="KW-1185">Reference proteome</keyword>
<dbReference type="SUPFAM" id="SSF52540">
    <property type="entry name" value="P-loop containing nucleoside triphosphate hydrolases"/>
    <property type="match status" value="1"/>
</dbReference>
<feature type="domain" description="ATPase AAA-type core" evidence="1">
    <location>
        <begin position="32"/>
        <end position="117"/>
    </location>
</feature>
<sequence>MEAVRKAIEQLFPDISAPHIMLNPLRFAVKIDGTRLDIMQLSDGYKTMLSLVIDLASRMALANPHMDNPLEAKAVVMIDEVDLHLHPEWQRRVVGDLLRVFPRAQFILTSHSPYIVEAVNNHLMRFHVRDQVTSSPNISNLYPLPANDTAVYYLQKDAIEDIMDKELGLIDNKLIHPYNVLSEAYDEMRDLQWAERTDD</sequence>
<dbReference type="InterPro" id="IPR027417">
    <property type="entry name" value="P-loop_NTPase"/>
</dbReference>
<name>A0A0E9LR02_9BACT</name>
<dbReference type="STRING" id="1236989.JCM15548_14578"/>
<evidence type="ECO:0000313" key="2">
    <source>
        <dbReference type="EMBL" id="GAO27728.1"/>
    </source>
</evidence>
<accession>A0A0E9LR02</accession>
<dbReference type="Gene3D" id="3.40.50.300">
    <property type="entry name" value="P-loop containing nucleotide triphosphate hydrolases"/>
    <property type="match status" value="1"/>
</dbReference>
<gene>
    <name evidence="2" type="ORF">JCM15548_14578</name>
</gene>
<dbReference type="InterPro" id="IPR003959">
    <property type="entry name" value="ATPase_AAA_core"/>
</dbReference>
<dbReference type="GO" id="GO:0016887">
    <property type="term" value="F:ATP hydrolysis activity"/>
    <property type="evidence" value="ECO:0007669"/>
    <property type="project" value="InterPro"/>
</dbReference>
<organism evidence="2 3">
    <name type="scientific">Geofilum rubicundum JCM 15548</name>
    <dbReference type="NCBI Taxonomy" id="1236989"/>
    <lineage>
        <taxon>Bacteria</taxon>
        <taxon>Pseudomonadati</taxon>
        <taxon>Bacteroidota</taxon>
        <taxon>Bacteroidia</taxon>
        <taxon>Marinilabiliales</taxon>
        <taxon>Marinilabiliaceae</taxon>
        <taxon>Geofilum</taxon>
    </lineage>
</organism>
<protein>
    <recommendedName>
        <fullName evidence="1">ATPase AAA-type core domain-containing protein</fullName>
    </recommendedName>
</protein>
<reference evidence="2 3" key="1">
    <citation type="journal article" date="2015" name="Microbes Environ.">
        <title>Distribution and evolution of nitrogen fixation genes in the phylum bacteroidetes.</title>
        <authorList>
            <person name="Inoue J."/>
            <person name="Oshima K."/>
            <person name="Suda W."/>
            <person name="Sakamoto M."/>
            <person name="Iino T."/>
            <person name="Noda S."/>
            <person name="Hongoh Y."/>
            <person name="Hattori M."/>
            <person name="Ohkuma M."/>
        </authorList>
    </citation>
    <scope>NUCLEOTIDE SEQUENCE [LARGE SCALE GENOMIC DNA]</scope>
    <source>
        <strain evidence="2">JCM 15548</strain>
    </source>
</reference>
<evidence type="ECO:0000313" key="3">
    <source>
        <dbReference type="Proteomes" id="UP000032900"/>
    </source>
</evidence>
<dbReference type="PANTHER" id="PTHR43581:SF2">
    <property type="entry name" value="EXCINUCLEASE ATPASE SUBUNIT"/>
    <property type="match status" value="1"/>
</dbReference>
<evidence type="ECO:0000259" key="1">
    <source>
        <dbReference type="Pfam" id="PF13304"/>
    </source>
</evidence>
<dbReference type="AlphaFoldDB" id="A0A0E9LR02"/>
<dbReference type="PANTHER" id="PTHR43581">
    <property type="entry name" value="ATP/GTP PHOSPHATASE"/>
    <property type="match status" value="1"/>
</dbReference>
<dbReference type="Proteomes" id="UP000032900">
    <property type="component" value="Unassembled WGS sequence"/>
</dbReference>
<dbReference type="Pfam" id="PF13304">
    <property type="entry name" value="AAA_21"/>
    <property type="match status" value="1"/>
</dbReference>
<proteinExistence type="predicted"/>
<comment type="caution">
    <text evidence="2">The sequence shown here is derived from an EMBL/GenBank/DDBJ whole genome shotgun (WGS) entry which is preliminary data.</text>
</comment>
<dbReference type="GO" id="GO:0005524">
    <property type="term" value="F:ATP binding"/>
    <property type="evidence" value="ECO:0007669"/>
    <property type="project" value="InterPro"/>
</dbReference>